<evidence type="ECO:0000256" key="7">
    <source>
        <dbReference type="SAM" id="Phobius"/>
    </source>
</evidence>
<dbReference type="SUPFAM" id="SSF90123">
    <property type="entry name" value="ABC transporter transmembrane region"/>
    <property type="match status" value="1"/>
</dbReference>
<dbReference type="GO" id="GO:0016887">
    <property type="term" value="F:ATP hydrolysis activity"/>
    <property type="evidence" value="ECO:0007669"/>
    <property type="project" value="InterPro"/>
</dbReference>
<dbReference type="InterPro" id="IPR003439">
    <property type="entry name" value="ABC_transporter-like_ATP-bd"/>
</dbReference>
<feature type="domain" description="ABC transmembrane type-1" evidence="9">
    <location>
        <begin position="39"/>
        <end position="322"/>
    </location>
</feature>
<feature type="transmembrane region" description="Helical" evidence="7">
    <location>
        <begin position="71"/>
        <end position="88"/>
    </location>
</feature>
<evidence type="ECO:0000259" key="8">
    <source>
        <dbReference type="PROSITE" id="PS50893"/>
    </source>
</evidence>
<accession>A0A4Q7DK12</accession>
<sequence length="570" mass="65406">MRLDTVKIIFGPNDRLKKYLAVFKPIFWELLSENKVVCLLSFSLLILASLINVTLPYLFKNVLDSLNTQESIYSIFYAIAFYSIIWILNNFSPIIKEFFISVIKQKFSLHLIHRTLSHIFNLSFYQYIDYSVGKFSNLFVKAKNSIPPIFWTTFFIVIPLVLEIFIVTLILLMTYPIFYAFLLLTSFLLIFSFAFYTTKLALKAREKANIKDMETDSTIHDWIMNYEAVKLFDIKKQIMERADVILKERALSEINVQKIYDFLLFAQASILGLCFTMITAILGYYVYTRELKFSDFILIHGYLTLFINPINALGFVLSDLKKSIIDLKQLLDFFLMTNQEEKITSVKLLSQPLRIDFINASFHYDKKVILNDVSFTLEAGKITGLIGESGIGKSTIMMLILKLRKLCSGEILINGNNISDISQEEIARLFNIIPQNTSIFNDTIYNNVLISNSSSDFKKVKEAVELACLSNSIDSMHDQYKTVAAERGMKLSGGEKQRVSIARFFLKDSLNCLIDEHTNSLDTDVKNIIQSNIHAFITGKTSLIISHDYSILQNANRVLELRNGKISIIK</sequence>
<dbReference type="GO" id="GO:0140359">
    <property type="term" value="F:ABC-type transporter activity"/>
    <property type="evidence" value="ECO:0007669"/>
    <property type="project" value="InterPro"/>
</dbReference>
<organism evidence="10 11">
    <name type="scientific">Candidatus Finniella inopinata</name>
    <dbReference type="NCBI Taxonomy" id="1696036"/>
    <lineage>
        <taxon>Bacteria</taxon>
        <taxon>Pseudomonadati</taxon>
        <taxon>Pseudomonadota</taxon>
        <taxon>Alphaproteobacteria</taxon>
        <taxon>Holosporales</taxon>
        <taxon>Candidatus Paracaedibacteraceae</taxon>
        <taxon>Candidatus Finniella</taxon>
    </lineage>
</organism>
<evidence type="ECO:0000256" key="1">
    <source>
        <dbReference type="ARBA" id="ARBA00004651"/>
    </source>
</evidence>
<proteinExistence type="predicted"/>
<dbReference type="Gene3D" id="3.40.50.300">
    <property type="entry name" value="P-loop containing nucleotide triphosphate hydrolases"/>
    <property type="match status" value="1"/>
</dbReference>
<evidence type="ECO:0000259" key="9">
    <source>
        <dbReference type="PROSITE" id="PS50929"/>
    </source>
</evidence>
<keyword evidence="2 7" id="KW-0812">Transmembrane</keyword>
<evidence type="ECO:0000256" key="2">
    <source>
        <dbReference type="ARBA" id="ARBA00022692"/>
    </source>
</evidence>
<feature type="transmembrane region" description="Helical" evidence="7">
    <location>
        <begin position="177"/>
        <end position="197"/>
    </location>
</feature>
<dbReference type="EMBL" id="SCFB01000004">
    <property type="protein sequence ID" value="RZI46629.1"/>
    <property type="molecule type" value="Genomic_DNA"/>
</dbReference>
<reference evidence="10 11" key="1">
    <citation type="submission" date="2018-10" db="EMBL/GenBank/DDBJ databases">
        <title>An updated phylogeny of the Alphaproteobacteria reveals that the parasitic Rickettsiales and Holosporales have independent origins.</title>
        <authorList>
            <person name="Munoz-Gomez S.A."/>
            <person name="Hess S."/>
            <person name="Burger G."/>
            <person name="Lang B.F."/>
            <person name="Susko E."/>
            <person name="Slamovits C.H."/>
            <person name="Roger A.J."/>
        </authorList>
    </citation>
    <scope>NUCLEOTIDE SEQUENCE [LARGE SCALE GENOMIC DNA]</scope>
    <source>
        <strain evidence="10">HOLO01</strain>
    </source>
</reference>
<dbReference type="SUPFAM" id="SSF52540">
    <property type="entry name" value="P-loop containing nucleoside triphosphate hydrolases"/>
    <property type="match status" value="1"/>
</dbReference>
<gene>
    <name evidence="10" type="ORF">EQU50_03315</name>
</gene>
<comment type="caution">
    <text evidence="10">The sequence shown here is derived from an EMBL/GenBank/DDBJ whole genome shotgun (WGS) entry which is preliminary data.</text>
</comment>
<dbReference type="Pfam" id="PF00664">
    <property type="entry name" value="ABC_membrane"/>
    <property type="match status" value="1"/>
</dbReference>
<evidence type="ECO:0000313" key="10">
    <source>
        <dbReference type="EMBL" id="RZI46629.1"/>
    </source>
</evidence>
<evidence type="ECO:0000256" key="5">
    <source>
        <dbReference type="ARBA" id="ARBA00022989"/>
    </source>
</evidence>
<evidence type="ECO:0000313" key="11">
    <source>
        <dbReference type="Proteomes" id="UP000293550"/>
    </source>
</evidence>
<dbReference type="PROSITE" id="PS50893">
    <property type="entry name" value="ABC_TRANSPORTER_2"/>
    <property type="match status" value="1"/>
</dbReference>
<feature type="transmembrane region" description="Helical" evidence="7">
    <location>
        <begin position="149"/>
        <end position="171"/>
    </location>
</feature>
<feature type="domain" description="ABC transporter" evidence="8">
    <location>
        <begin position="355"/>
        <end position="569"/>
    </location>
</feature>
<dbReference type="PANTHER" id="PTHR24221">
    <property type="entry name" value="ATP-BINDING CASSETTE SUB-FAMILY B"/>
    <property type="match status" value="1"/>
</dbReference>
<comment type="subcellular location">
    <subcellularLocation>
        <location evidence="1">Cell membrane</location>
        <topology evidence="1">Multi-pass membrane protein</topology>
    </subcellularLocation>
</comment>
<keyword evidence="11" id="KW-1185">Reference proteome</keyword>
<dbReference type="GO" id="GO:0005886">
    <property type="term" value="C:plasma membrane"/>
    <property type="evidence" value="ECO:0007669"/>
    <property type="project" value="UniProtKB-SubCell"/>
</dbReference>
<dbReference type="InterPro" id="IPR017871">
    <property type="entry name" value="ABC_transporter-like_CS"/>
</dbReference>
<evidence type="ECO:0000256" key="3">
    <source>
        <dbReference type="ARBA" id="ARBA00022741"/>
    </source>
</evidence>
<feature type="transmembrane region" description="Helical" evidence="7">
    <location>
        <begin position="262"/>
        <end position="287"/>
    </location>
</feature>
<evidence type="ECO:0000256" key="6">
    <source>
        <dbReference type="ARBA" id="ARBA00023136"/>
    </source>
</evidence>
<dbReference type="PANTHER" id="PTHR24221:SF654">
    <property type="entry name" value="ATP-BINDING CASSETTE SUB-FAMILY B MEMBER 6"/>
    <property type="match status" value="1"/>
</dbReference>
<dbReference type="InterPro" id="IPR003593">
    <property type="entry name" value="AAA+_ATPase"/>
</dbReference>
<dbReference type="PROSITE" id="PS50929">
    <property type="entry name" value="ABC_TM1F"/>
    <property type="match status" value="1"/>
</dbReference>
<dbReference type="InterPro" id="IPR011527">
    <property type="entry name" value="ABC1_TM_dom"/>
</dbReference>
<dbReference type="GO" id="GO:0005524">
    <property type="term" value="F:ATP binding"/>
    <property type="evidence" value="ECO:0007669"/>
    <property type="project" value="UniProtKB-KW"/>
</dbReference>
<keyword evidence="4 10" id="KW-0067">ATP-binding</keyword>
<feature type="transmembrane region" description="Helical" evidence="7">
    <location>
        <begin position="36"/>
        <end position="59"/>
    </location>
</feature>
<dbReference type="RefSeq" id="WP_165380321.1">
    <property type="nucleotide sequence ID" value="NZ_SCFB01000004.1"/>
</dbReference>
<name>A0A4Q7DK12_9PROT</name>
<keyword evidence="6 7" id="KW-0472">Membrane</keyword>
<keyword evidence="3" id="KW-0547">Nucleotide-binding</keyword>
<dbReference type="SMART" id="SM00382">
    <property type="entry name" value="AAA"/>
    <property type="match status" value="1"/>
</dbReference>
<protein>
    <submittedName>
        <fullName evidence="10">ABC transporter ATP-binding protein</fullName>
    </submittedName>
</protein>
<dbReference type="InterPro" id="IPR039421">
    <property type="entry name" value="Type_1_exporter"/>
</dbReference>
<dbReference type="AlphaFoldDB" id="A0A4Q7DK12"/>
<dbReference type="Gene3D" id="1.20.1560.10">
    <property type="entry name" value="ABC transporter type 1, transmembrane domain"/>
    <property type="match status" value="1"/>
</dbReference>
<dbReference type="InterPro" id="IPR027417">
    <property type="entry name" value="P-loop_NTPase"/>
</dbReference>
<keyword evidence="5 7" id="KW-1133">Transmembrane helix</keyword>
<feature type="transmembrane region" description="Helical" evidence="7">
    <location>
        <begin position="299"/>
        <end position="318"/>
    </location>
</feature>
<evidence type="ECO:0000256" key="4">
    <source>
        <dbReference type="ARBA" id="ARBA00022840"/>
    </source>
</evidence>
<dbReference type="PROSITE" id="PS00211">
    <property type="entry name" value="ABC_TRANSPORTER_1"/>
    <property type="match status" value="1"/>
</dbReference>
<dbReference type="Proteomes" id="UP000293550">
    <property type="component" value="Unassembled WGS sequence"/>
</dbReference>
<dbReference type="Pfam" id="PF00005">
    <property type="entry name" value="ABC_tran"/>
    <property type="match status" value="1"/>
</dbReference>
<dbReference type="InterPro" id="IPR036640">
    <property type="entry name" value="ABC1_TM_sf"/>
</dbReference>